<gene>
    <name evidence="4" type="ORF">URODEC1_LOCUS78509</name>
</gene>
<feature type="region of interest" description="Disordered" evidence="2">
    <location>
        <begin position="265"/>
        <end position="322"/>
    </location>
</feature>
<dbReference type="GO" id="GO:0008270">
    <property type="term" value="F:zinc ion binding"/>
    <property type="evidence" value="ECO:0007669"/>
    <property type="project" value="UniProtKB-KW"/>
</dbReference>
<dbReference type="Proteomes" id="UP001497457">
    <property type="component" value="Chromosome 30rd"/>
</dbReference>
<dbReference type="EMBL" id="OZ075140">
    <property type="protein sequence ID" value="CAL5026065.1"/>
    <property type="molecule type" value="Genomic_DNA"/>
</dbReference>
<feature type="domain" description="C2H2-type" evidence="3">
    <location>
        <begin position="4"/>
        <end position="27"/>
    </location>
</feature>
<reference evidence="4" key="1">
    <citation type="submission" date="2024-10" db="EMBL/GenBank/DDBJ databases">
        <authorList>
            <person name="Ryan C."/>
        </authorList>
    </citation>
    <scope>NUCLEOTIDE SEQUENCE [LARGE SCALE GENOMIC DNA]</scope>
</reference>
<accession>A0ABC9CUP5</accession>
<dbReference type="PROSITE" id="PS00028">
    <property type="entry name" value="ZINC_FINGER_C2H2_1"/>
    <property type="match status" value="1"/>
</dbReference>
<protein>
    <recommendedName>
        <fullName evidence="3">C2H2-type domain-containing protein</fullName>
    </recommendedName>
</protein>
<dbReference type="PANTHER" id="PTHR46326:SF5">
    <property type="entry name" value="OS04G0552700 PROTEIN"/>
    <property type="match status" value="1"/>
</dbReference>
<dbReference type="SUPFAM" id="SSF57667">
    <property type="entry name" value="beta-beta-alpha zinc fingers"/>
    <property type="match status" value="2"/>
</dbReference>
<dbReference type="InterPro" id="IPR013087">
    <property type="entry name" value="Znf_C2H2_type"/>
</dbReference>
<feature type="region of interest" description="Disordered" evidence="2">
    <location>
        <begin position="32"/>
        <end position="123"/>
    </location>
</feature>
<organism evidence="4 5">
    <name type="scientific">Urochloa decumbens</name>
    <dbReference type="NCBI Taxonomy" id="240449"/>
    <lineage>
        <taxon>Eukaryota</taxon>
        <taxon>Viridiplantae</taxon>
        <taxon>Streptophyta</taxon>
        <taxon>Embryophyta</taxon>
        <taxon>Tracheophyta</taxon>
        <taxon>Spermatophyta</taxon>
        <taxon>Magnoliopsida</taxon>
        <taxon>Liliopsida</taxon>
        <taxon>Poales</taxon>
        <taxon>Poaceae</taxon>
        <taxon>PACMAD clade</taxon>
        <taxon>Panicoideae</taxon>
        <taxon>Panicodae</taxon>
        <taxon>Paniceae</taxon>
        <taxon>Melinidinae</taxon>
        <taxon>Urochloa</taxon>
    </lineage>
</organism>
<dbReference type="InterPro" id="IPR036236">
    <property type="entry name" value="Znf_C2H2_sf"/>
</dbReference>
<dbReference type="PROSITE" id="PS50157">
    <property type="entry name" value="ZINC_FINGER_C2H2_2"/>
    <property type="match status" value="2"/>
</dbReference>
<evidence type="ECO:0000256" key="1">
    <source>
        <dbReference type="PROSITE-ProRule" id="PRU00042"/>
    </source>
</evidence>
<dbReference type="PANTHER" id="PTHR46326">
    <property type="entry name" value="ZINC FINGER PROTEIN ZAT1-RELATED"/>
    <property type="match status" value="1"/>
</dbReference>
<evidence type="ECO:0000256" key="2">
    <source>
        <dbReference type="SAM" id="MobiDB-lite"/>
    </source>
</evidence>
<feature type="domain" description="C2H2-type" evidence="3">
    <location>
        <begin position="251"/>
        <end position="273"/>
    </location>
</feature>
<evidence type="ECO:0000259" key="3">
    <source>
        <dbReference type="PROSITE" id="PS50157"/>
    </source>
</evidence>
<keyword evidence="1" id="KW-0863">Zinc-finger</keyword>
<name>A0ABC9CUP5_9POAL</name>
<proteinExistence type="predicted"/>
<sequence>MAKNTCKLCSRRFASPRALAGHMRAHSIAAAKSQISSASSASTSIAAAGGGTVDDDAADAKRPSPIQVHALREKPKRRARLADSDFSDRESETTDYYSPDAKRSPGGSGGDAEPVSSVSDGDTPVEDVALSLMMLSRDSWPAPPPPSPPAYYSYYHHRAGCDDEAGARPAVPAAQKRTRYECSACKKVFRSYQALGGHRASNVRGGRGGCCAPPLSTLPAPAPLQPLPECDGGEEEDSKAAAAAAAAAQPHECPHCSRVFPSGQALGGHRRSHHCSAASAADPPSVATKSVGFIDLNLPAPSDDVEHSAVSDPFLSSKPSGS</sequence>
<feature type="compositionally biased region" description="Low complexity" evidence="2">
    <location>
        <begin position="32"/>
        <end position="47"/>
    </location>
</feature>
<dbReference type="Pfam" id="PF13912">
    <property type="entry name" value="zf-C2H2_6"/>
    <property type="match status" value="3"/>
</dbReference>
<dbReference type="Gene3D" id="3.30.160.60">
    <property type="entry name" value="Classic Zinc Finger"/>
    <property type="match status" value="1"/>
</dbReference>
<keyword evidence="1" id="KW-0862">Zinc</keyword>
<keyword evidence="5" id="KW-1185">Reference proteome</keyword>
<dbReference type="InterPro" id="IPR044303">
    <property type="entry name" value="ZAT1/4/9"/>
</dbReference>
<evidence type="ECO:0000313" key="5">
    <source>
        <dbReference type="Proteomes" id="UP001497457"/>
    </source>
</evidence>
<evidence type="ECO:0000313" key="4">
    <source>
        <dbReference type="EMBL" id="CAL5026065.1"/>
    </source>
</evidence>
<dbReference type="SMART" id="SM00355">
    <property type="entry name" value="ZnF_C2H2"/>
    <property type="match status" value="3"/>
</dbReference>
<feature type="compositionally biased region" description="Basic and acidic residues" evidence="2">
    <location>
        <begin position="80"/>
        <end position="92"/>
    </location>
</feature>
<keyword evidence="1" id="KW-0479">Metal-binding</keyword>
<dbReference type="AlphaFoldDB" id="A0ABC9CUP5"/>